<evidence type="ECO:0000313" key="2">
    <source>
        <dbReference type="EMBL" id="URE33252.1"/>
    </source>
</evidence>
<organism evidence="2 3">
    <name type="scientific">Musa troglodytarum</name>
    <name type="common">fe'i banana</name>
    <dbReference type="NCBI Taxonomy" id="320322"/>
    <lineage>
        <taxon>Eukaryota</taxon>
        <taxon>Viridiplantae</taxon>
        <taxon>Streptophyta</taxon>
        <taxon>Embryophyta</taxon>
        <taxon>Tracheophyta</taxon>
        <taxon>Spermatophyta</taxon>
        <taxon>Magnoliopsida</taxon>
        <taxon>Liliopsida</taxon>
        <taxon>Zingiberales</taxon>
        <taxon>Musaceae</taxon>
        <taxon>Musa</taxon>
    </lineage>
</organism>
<accession>A0A9E7HNQ7</accession>
<gene>
    <name evidence="2" type="ORF">MUK42_17105</name>
</gene>
<dbReference type="OrthoDB" id="662905at2759"/>
<protein>
    <submittedName>
        <fullName evidence="2">Uncharacterized protein</fullName>
    </submittedName>
</protein>
<dbReference type="EMBL" id="CP097510">
    <property type="protein sequence ID" value="URE33252.1"/>
    <property type="molecule type" value="Genomic_DNA"/>
</dbReference>
<feature type="region of interest" description="Disordered" evidence="1">
    <location>
        <begin position="45"/>
        <end position="95"/>
    </location>
</feature>
<sequence length="168" mass="18791">MEERVVERTTLLLHQHQTQPHPPQLSLPSLALILKCRPQLARTAPPEFSLGPIKMAPSSVGHGEEGHTPTAEESKLPSTTQGCPPAPRKPGSARRCKRRLWPEAELIEIGAEEMEQVFGWRVPSSPSQYDRAMQSVKPLRCLQSLCVCEEGVLEEAKKAKVRWRNSDE</sequence>
<feature type="compositionally biased region" description="Basic and acidic residues" evidence="1">
    <location>
        <begin position="62"/>
        <end position="75"/>
    </location>
</feature>
<dbReference type="Proteomes" id="UP001055439">
    <property type="component" value="Chromosome 8"/>
</dbReference>
<name>A0A9E7HNQ7_9LILI</name>
<dbReference type="AlphaFoldDB" id="A0A9E7HNQ7"/>
<evidence type="ECO:0000256" key="1">
    <source>
        <dbReference type="SAM" id="MobiDB-lite"/>
    </source>
</evidence>
<evidence type="ECO:0000313" key="3">
    <source>
        <dbReference type="Proteomes" id="UP001055439"/>
    </source>
</evidence>
<keyword evidence="3" id="KW-1185">Reference proteome</keyword>
<reference evidence="2" key="1">
    <citation type="submission" date="2022-05" db="EMBL/GenBank/DDBJ databases">
        <title>The Musa troglodytarum L. genome provides insights into the mechanism of non-climacteric behaviour and enrichment of carotenoids.</title>
        <authorList>
            <person name="Wang J."/>
        </authorList>
    </citation>
    <scope>NUCLEOTIDE SEQUENCE</scope>
    <source>
        <tissue evidence="2">Leaf</tissue>
    </source>
</reference>
<proteinExistence type="predicted"/>